<dbReference type="EMBL" id="JBHFFA010000004">
    <property type="protein sequence ID" value="KAL2631339.1"/>
    <property type="molecule type" value="Genomic_DNA"/>
</dbReference>
<accession>A0ABD1YKM7</accession>
<evidence type="ECO:0000313" key="2">
    <source>
        <dbReference type="Proteomes" id="UP001605036"/>
    </source>
</evidence>
<organism evidence="1 2">
    <name type="scientific">Riccia fluitans</name>
    <dbReference type="NCBI Taxonomy" id="41844"/>
    <lineage>
        <taxon>Eukaryota</taxon>
        <taxon>Viridiplantae</taxon>
        <taxon>Streptophyta</taxon>
        <taxon>Embryophyta</taxon>
        <taxon>Marchantiophyta</taxon>
        <taxon>Marchantiopsida</taxon>
        <taxon>Marchantiidae</taxon>
        <taxon>Marchantiales</taxon>
        <taxon>Ricciaceae</taxon>
        <taxon>Riccia</taxon>
    </lineage>
</organism>
<keyword evidence="2" id="KW-1185">Reference proteome</keyword>
<reference evidence="1 2" key="1">
    <citation type="submission" date="2024-09" db="EMBL/GenBank/DDBJ databases">
        <title>Chromosome-scale assembly of Riccia fluitans.</title>
        <authorList>
            <person name="Paukszto L."/>
            <person name="Sawicki J."/>
            <person name="Karawczyk K."/>
            <person name="Piernik-Szablinska J."/>
            <person name="Szczecinska M."/>
            <person name="Mazdziarz M."/>
        </authorList>
    </citation>
    <scope>NUCLEOTIDE SEQUENCE [LARGE SCALE GENOMIC DNA]</scope>
    <source>
        <strain evidence="1">Rf_01</strain>
        <tissue evidence="1">Aerial parts of the thallus</tissue>
    </source>
</reference>
<proteinExistence type="predicted"/>
<dbReference type="Proteomes" id="UP001605036">
    <property type="component" value="Unassembled WGS sequence"/>
</dbReference>
<name>A0ABD1YKM7_9MARC</name>
<dbReference type="AlphaFoldDB" id="A0ABD1YKM7"/>
<protein>
    <submittedName>
        <fullName evidence="1">Uncharacterized protein</fullName>
    </submittedName>
</protein>
<sequence length="103" mass="11477">MQKRCDVKDEQICAFGQLAFGSFKPEDFDMCDDLSNDDQYDMMWEANSPQVGSTTNTTWGELFIKASDDHVDKKSTLVPSTVPNSTMVLPISPLSSFTIMINA</sequence>
<comment type="caution">
    <text evidence="1">The sequence shown here is derived from an EMBL/GenBank/DDBJ whole genome shotgun (WGS) entry which is preliminary data.</text>
</comment>
<gene>
    <name evidence="1" type="ORF">R1flu_016025</name>
</gene>
<evidence type="ECO:0000313" key="1">
    <source>
        <dbReference type="EMBL" id="KAL2631339.1"/>
    </source>
</evidence>